<organism evidence="1 2">
    <name type="scientific">Clavispora lusitaniae (strain ATCC 42720)</name>
    <name type="common">Yeast</name>
    <name type="synonym">Candida lusitaniae</name>
    <dbReference type="NCBI Taxonomy" id="306902"/>
    <lineage>
        <taxon>Eukaryota</taxon>
        <taxon>Fungi</taxon>
        <taxon>Dikarya</taxon>
        <taxon>Ascomycota</taxon>
        <taxon>Saccharomycotina</taxon>
        <taxon>Pichiomycetes</taxon>
        <taxon>Metschnikowiaceae</taxon>
        <taxon>Clavispora</taxon>
    </lineage>
</organism>
<protein>
    <submittedName>
        <fullName evidence="1">Uncharacterized protein</fullName>
    </submittedName>
</protein>
<accession>C4Y0X9</accession>
<dbReference type="AlphaFoldDB" id="C4Y0X9"/>
<dbReference type="InParanoid" id="C4Y0X9"/>
<dbReference type="KEGG" id="clu:CLUG_01861"/>
<dbReference type="VEuPathDB" id="FungiDB:CLUG_01861"/>
<dbReference type="HOGENOM" id="CLU_648910_0_0_1"/>
<proteinExistence type="predicted"/>
<evidence type="ECO:0000313" key="2">
    <source>
        <dbReference type="Proteomes" id="UP000007703"/>
    </source>
</evidence>
<dbReference type="EMBL" id="CH408077">
    <property type="protein sequence ID" value="EEQ37737.1"/>
    <property type="molecule type" value="Genomic_DNA"/>
</dbReference>
<sequence length="423" mass="47264">MDQLNGHFVLRAKVSENLLDVLENQLVQLGRLNVWHGTDGKLTHNLGWDDSFCTSTRKGALDTVDRQGWVSPAVLQNVLFVVVQASFGTTGSVQLIHRKVNVVIQSIFLFCQRSDHVGNAWHQNLTVSINQSGQNTHQIGHGLCHNTTENTRVQVGTWTFHSHSVVVAATQTVGQHGFGCSKPVVVGNTNSVDSLEILLGFLRNKAIQTERTRFLHSFETAHQVDWKFPAQGVVGLNDVEPAQNWTFVVGGTTTVQNFSGSVVVHGEWLSVPTVLLKSWLHVVMAVNQNGLLGRVRSKAGQNNRRQSERWVGNWRWSCAQVLQSDVCETQGCKFVDQKSRHVHDFWSKGLVRRNGRDGNGFGQTVDELRLQLIDLGKQWLQGEFIERHGEKWGKKGVSSSRLECTRDGRLEDAGECRTPICRV</sequence>
<dbReference type="Proteomes" id="UP000007703">
    <property type="component" value="Unassembled WGS sequence"/>
</dbReference>
<reference evidence="1 2" key="1">
    <citation type="journal article" date="2009" name="Nature">
        <title>Evolution of pathogenicity and sexual reproduction in eight Candida genomes.</title>
        <authorList>
            <person name="Butler G."/>
            <person name="Rasmussen M.D."/>
            <person name="Lin M.F."/>
            <person name="Santos M.A."/>
            <person name="Sakthikumar S."/>
            <person name="Munro C.A."/>
            <person name="Rheinbay E."/>
            <person name="Grabherr M."/>
            <person name="Forche A."/>
            <person name="Reedy J.L."/>
            <person name="Agrafioti I."/>
            <person name="Arnaud M.B."/>
            <person name="Bates S."/>
            <person name="Brown A.J."/>
            <person name="Brunke S."/>
            <person name="Costanzo M.C."/>
            <person name="Fitzpatrick D.A."/>
            <person name="de Groot P.W."/>
            <person name="Harris D."/>
            <person name="Hoyer L.L."/>
            <person name="Hube B."/>
            <person name="Klis F.M."/>
            <person name="Kodira C."/>
            <person name="Lennard N."/>
            <person name="Logue M.E."/>
            <person name="Martin R."/>
            <person name="Neiman A.M."/>
            <person name="Nikolaou E."/>
            <person name="Quail M.A."/>
            <person name="Quinn J."/>
            <person name="Santos M.C."/>
            <person name="Schmitzberger F.F."/>
            <person name="Sherlock G."/>
            <person name="Shah P."/>
            <person name="Silverstein K.A."/>
            <person name="Skrzypek M.S."/>
            <person name="Soll D."/>
            <person name="Staggs R."/>
            <person name="Stansfield I."/>
            <person name="Stumpf M.P."/>
            <person name="Sudbery P.E."/>
            <person name="Srikantha T."/>
            <person name="Zeng Q."/>
            <person name="Berman J."/>
            <person name="Berriman M."/>
            <person name="Heitman J."/>
            <person name="Gow N.A."/>
            <person name="Lorenz M.C."/>
            <person name="Birren B.W."/>
            <person name="Kellis M."/>
            <person name="Cuomo C.A."/>
        </authorList>
    </citation>
    <scope>NUCLEOTIDE SEQUENCE [LARGE SCALE GENOMIC DNA]</scope>
    <source>
        <strain evidence="1 2">ATCC 42720</strain>
    </source>
</reference>
<gene>
    <name evidence="1" type="ORF">CLUG_01861</name>
</gene>
<name>C4Y0X9_CLAL4</name>
<evidence type="ECO:0000313" key="1">
    <source>
        <dbReference type="EMBL" id="EEQ37737.1"/>
    </source>
</evidence>